<evidence type="ECO:0000256" key="3">
    <source>
        <dbReference type="ARBA" id="ARBA00022840"/>
    </source>
</evidence>
<dbReference type="GO" id="GO:0016787">
    <property type="term" value="F:hydrolase activity"/>
    <property type="evidence" value="ECO:0007669"/>
    <property type="project" value="UniProtKB-KW"/>
</dbReference>
<evidence type="ECO:0000313" key="5">
    <source>
        <dbReference type="EMBL" id="TCS80104.1"/>
    </source>
</evidence>
<evidence type="ECO:0000256" key="1">
    <source>
        <dbReference type="ARBA" id="ARBA00022741"/>
    </source>
</evidence>
<dbReference type="EMBL" id="SMAA01000005">
    <property type="protein sequence ID" value="TCS80104.1"/>
    <property type="molecule type" value="Genomic_DNA"/>
</dbReference>
<dbReference type="InterPro" id="IPR029000">
    <property type="entry name" value="Cyclophilin-like_dom_sf"/>
</dbReference>
<organism evidence="5 6">
    <name type="scientific">Pectinatus cerevisiiphilus</name>
    <dbReference type="NCBI Taxonomy" id="86956"/>
    <lineage>
        <taxon>Bacteria</taxon>
        <taxon>Bacillati</taxon>
        <taxon>Bacillota</taxon>
        <taxon>Negativicutes</taxon>
        <taxon>Selenomonadales</taxon>
        <taxon>Selenomonadaceae</taxon>
        <taxon>Pectinatus</taxon>
    </lineage>
</organism>
<evidence type="ECO:0000256" key="2">
    <source>
        <dbReference type="ARBA" id="ARBA00022801"/>
    </source>
</evidence>
<reference evidence="5 6" key="1">
    <citation type="submission" date="2019-03" db="EMBL/GenBank/DDBJ databases">
        <title>Genomic Encyclopedia of Type Strains, Phase IV (KMG-IV): sequencing the most valuable type-strain genomes for metagenomic binning, comparative biology and taxonomic classification.</title>
        <authorList>
            <person name="Goeker M."/>
        </authorList>
    </citation>
    <scope>NUCLEOTIDE SEQUENCE [LARGE SCALE GENOMIC DNA]</scope>
    <source>
        <strain evidence="5 6">DSM 20467</strain>
    </source>
</reference>
<sequence length="334" mass="36580">MSLQIIRPGLLTSIQDTGRYGYQKIGVLVSGAMDTYSMRLANILVGNNENEGTLEITLLGPTIEFTADTLIAVTGGDFKPIIDGMPVPYMRPVAVKAGAIMKFGSCQIGCRAYIAVAGGFDINPVMGSKSTYIRAGIGGFKGRALQKGDQLNTVTPNAFGQQMLSQLLSRGAQSFAEARWYIGKTHLSTENLRKPIRVTAGLHYKYFDQQSKYSFFSSGYTITNNADRMGYRLKGEMLKTEKPLEIISEAIGLGTIQIPPQGMPIILMADHQSVAGYPVIAQAIAVDAARIAQMKPNDHIHFKLISNEEGERLFIEMEKYMENIKIAVNAKLQN</sequence>
<dbReference type="SMART" id="SM00797">
    <property type="entry name" value="AHS2"/>
    <property type="match status" value="1"/>
</dbReference>
<keyword evidence="1" id="KW-0547">Nucleotide-binding</keyword>
<dbReference type="GO" id="GO:0005524">
    <property type="term" value="F:ATP binding"/>
    <property type="evidence" value="ECO:0007669"/>
    <property type="project" value="UniProtKB-KW"/>
</dbReference>
<comment type="caution">
    <text evidence="5">The sequence shown here is derived from an EMBL/GenBank/DDBJ whole genome shotgun (WGS) entry which is preliminary data.</text>
</comment>
<evidence type="ECO:0000259" key="4">
    <source>
        <dbReference type="SMART" id="SM00797"/>
    </source>
</evidence>
<keyword evidence="2" id="KW-0378">Hydrolase</keyword>
<dbReference type="NCBIfam" id="TIGR00724">
    <property type="entry name" value="urea_amlyse_rel"/>
    <property type="match status" value="1"/>
</dbReference>
<dbReference type="AlphaFoldDB" id="A0A4R3KAI3"/>
<protein>
    <submittedName>
        <fullName evidence="5">Antagonist of KipI</fullName>
    </submittedName>
</protein>
<dbReference type="OrthoDB" id="9782422at2"/>
<keyword evidence="6" id="KW-1185">Reference proteome</keyword>
<gene>
    <name evidence="5" type="ORF">EDC37_105176</name>
</gene>
<proteinExistence type="predicted"/>
<dbReference type="Pfam" id="PF02626">
    <property type="entry name" value="CT_A_B"/>
    <property type="match status" value="1"/>
</dbReference>
<dbReference type="Proteomes" id="UP000295188">
    <property type="component" value="Unassembled WGS sequence"/>
</dbReference>
<dbReference type="PANTHER" id="PTHR43309:SF5">
    <property type="entry name" value="5-OXOPROLINASE SUBUNIT C"/>
    <property type="match status" value="1"/>
</dbReference>
<accession>A0A4R3KAI3</accession>
<keyword evidence="3" id="KW-0067">ATP-binding</keyword>
<dbReference type="SUPFAM" id="SSF50891">
    <property type="entry name" value="Cyclophilin-like"/>
    <property type="match status" value="1"/>
</dbReference>
<dbReference type="Gene3D" id="2.40.100.10">
    <property type="entry name" value="Cyclophilin-like"/>
    <property type="match status" value="1"/>
</dbReference>
<dbReference type="InterPro" id="IPR003778">
    <property type="entry name" value="CT_A_B"/>
</dbReference>
<dbReference type="PANTHER" id="PTHR43309">
    <property type="entry name" value="5-OXOPROLINASE SUBUNIT C"/>
    <property type="match status" value="1"/>
</dbReference>
<feature type="domain" description="Carboxyltransferase" evidence="4">
    <location>
        <begin position="24"/>
        <end position="320"/>
    </location>
</feature>
<dbReference type="InterPro" id="IPR052708">
    <property type="entry name" value="PxpC"/>
</dbReference>
<evidence type="ECO:0000313" key="6">
    <source>
        <dbReference type="Proteomes" id="UP000295188"/>
    </source>
</evidence>
<name>A0A4R3KAI3_9FIRM</name>
<dbReference type="RefSeq" id="WP_132548493.1">
    <property type="nucleotide sequence ID" value="NZ_SMAA01000005.1"/>
</dbReference>